<feature type="chain" id="PRO_5035325240" evidence="2">
    <location>
        <begin position="30"/>
        <end position="708"/>
    </location>
</feature>
<comment type="caution">
    <text evidence="3">The sequence shown here is derived from an EMBL/GenBank/DDBJ whole genome shotgun (WGS) entry which is preliminary data.</text>
</comment>
<evidence type="ECO:0000313" key="4">
    <source>
        <dbReference type="Proteomes" id="UP000751190"/>
    </source>
</evidence>
<evidence type="ECO:0000256" key="2">
    <source>
        <dbReference type="SAM" id="SignalP"/>
    </source>
</evidence>
<dbReference type="PANTHER" id="PTHR24216">
    <property type="entry name" value="PAXILLIN-RELATED"/>
    <property type="match status" value="1"/>
</dbReference>
<dbReference type="Proteomes" id="UP000751190">
    <property type="component" value="Unassembled WGS sequence"/>
</dbReference>
<dbReference type="EMBL" id="JAGTXO010000069">
    <property type="protein sequence ID" value="KAG8457480.1"/>
    <property type="molecule type" value="Genomic_DNA"/>
</dbReference>
<gene>
    <name evidence="3" type="ORF">KFE25_003784</name>
</gene>
<accession>A0A8J5X922</accession>
<dbReference type="PANTHER" id="PTHR24216:SF65">
    <property type="entry name" value="PAXILLIN-LIKE PROTEIN 1"/>
    <property type="match status" value="1"/>
</dbReference>
<keyword evidence="2" id="KW-0732">Signal</keyword>
<proteinExistence type="predicted"/>
<feature type="compositionally biased region" description="Low complexity" evidence="1">
    <location>
        <begin position="519"/>
        <end position="537"/>
    </location>
</feature>
<sequence>MQRARRRLGAARRGALLLAVALRATLSGALVVRRAADADALADALLGPGLTLVAGSARLDGDRHQAGLYVAGADGAPGAEPWGEAGVVLSSGYAADVGGPFVNPELSGLMAPPLPDGDGTPARDRATLSFEAWLDAASVDATGGATLSLDLLLATEEVAEAAAEAAGGGGALRAPVAGSGGGGGGGGGGDDDDDGADGARGDGARGDGCVVRAGGLELARLETATLDAADDAAFVDNRRGDYAIGLDGFTPMATARARVPPDRLGAGGADGSATRAARVRVEVAVFDGGGDAVLDSACLLRAGSLAARAPPRPPPPHAPPRPPPSPPPPSAPPAPPPSRPPPRPPPTPSAPPPPSPPGPPSAPSPTSPPPPPSTPPRPPRAPPRLPSAPRRAGGSGNAGGANAHAGGGGAQVAAGGGAGAHEQLTRWAGGAGGALGSMRAHARELQRSLRLSPAEERMAHGAVLALCGLLLLGCCGACAADGRRRRDAALKPRRAAVTPAPPDAGGGASGARRARAVERPVAAAAARSPARPSARRAPAPPPPAAGGVDDVDDVAMLRRAAAELRASRARVGSALRVNVADGVLFEVAVRLGARADGLHLDERWLPCAAITRARAGWPSVGGCGPHHPTACIELLAFENPIRLLAPSSADALQWLALLHESELTAIPPAHRRTVAGLGFSRLRLMWERAVLAQEEEAMRPRPHPEDFG</sequence>
<name>A0A8J5X922_DIALT</name>
<evidence type="ECO:0000256" key="1">
    <source>
        <dbReference type="SAM" id="MobiDB-lite"/>
    </source>
</evidence>
<feature type="signal peptide" evidence="2">
    <location>
        <begin position="1"/>
        <end position="29"/>
    </location>
</feature>
<reference evidence="3" key="1">
    <citation type="submission" date="2021-05" db="EMBL/GenBank/DDBJ databases">
        <title>The genome of the haptophyte Pavlova lutheri (Diacronema luteri, Pavlovales) - a model for lipid biosynthesis in eukaryotic algae.</title>
        <authorList>
            <person name="Hulatt C.J."/>
            <person name="Posewitz M.C."/>
        </authorList>
    </citation>
    <scope>NUCLEOTIDE SEQUENCE</scope>
    <source>
        <strain evidence="3">NIVA-4/92</strain>
    </source>
</reference>
<organism evidence="3 4">
    <name type="scientific">Diacronema lutheri</name>
    <name type="common">Unicellular marine alga</name>
    <name type="synonym">Monochrysis lutheri</name>
    <dbReference type="NCBI Taxonomy" id="2081491"/>
    <lineage>
        <taxon>Eukaryota</taxon>
        <taxon>Haptista</taxon>
        <taxon>Haptophyta</taxon>
        <taxon>Pavlovophyceae</taxon>
        <taxon>Pavlovales</taxon>
        <taxon>Pavlovaceae</taxon>
        <taxon>Diacronema</taxon>
    </lineage>
</organism>
<feature type="region of interest" description="Disordered" evidence="1">
    <location>
        <begin position="180"/>
        <end position="204"/>
    </location>
</feature>
<dbReference type="AlphaFoldDB" id="A0A8J5X922"/>
<evidence type="ECO:0000313" key="3">
    <source>
        <dbReference type="EMBL" id="KAG8457480.1"/>
    </source>
</evidence>
<keyword evidence="4" id="KW-1185">Reference proteome</keyword>
<feature type="region of interest" description="Disordered" evidence="1">
    <location>
        <begin position="306"/>
        <end position="417"/>
    </location>
</feature>
<feature type="compositionally biased region" description="Gly residues" evidence="1">
    <location>
        <begin position="393"/>
        <end position="417"/>
    </location>
</feature>
<feature type="region of interest" description="Disordered" evidence="1">
    <location>
        <begin position="490"/>
        <end position="549"/>
    </location>
</feature>
<dbReference type="PRINTS" id="PR01217">
    <property type="entry name" value="PRICHEXTENSN"/>
</dbReference>
<feature type="compositionally biased region" description="Pro residues" evidence="1">
    <location>
        <begin position="310"/>
        <end position="386"/>
    </location>
</feature>
<protein>
    <submittedName>
        <fullName evidence="3">Uncharacterized protein</fullName>
    </submittedName>
</protein>